<dbReference type="InterPro" id="IPR001387">
    <property type="entry name" value="Cro/C1-type_HTH"/>
</dbReference>
<protein>
    <submittedName>
        <fullName evidence="2">Helix-turn-helix transcriptional regulator</fullName>
    </submittedName>
</protein>
<sequence>MAAIEEKVNFLLVNIRNRRHDLGYSQEYMAFRLGISQNAYSKIEAGKASMNIKRFFDIAGVLLTTPESLIESGQQSENRVFSNKNNKAESLA</sequence>
<reference evidence="2 3" key="1">
    <citation type="submission" date="2019-07" db="EMBL/GenBank/DDBJ databases">
        <authorList>
            <person name="Huq M.A."/>
        </authorList>
    </citation>
    <scope>NUCLEOTIDE SEQUENCE [LARGE SCALE GENOMIC DNA]</scope>
    <source>
        <strain evidence="2 3">MAH-19</strain>
    </source>
</reference>
<dbReference type="EMBL" id="VLPK01000002">
    <property type="protein sequence ID" value="TSJ40978.1"/>
    <property type="molecule type" value="Genomic_DNA"/>
</dbReference>
<proteinExistence type="predicted"/>
<organism evidence="2 3">
    <name type="scientific">Mucilaginibacter corticis</name>
    <dbReference type="NCBI Taxonomy" id="2597670"/>
    <lineage>
        <taxon>Bacteria</taxon>
        <taxon>Pseudomonadati</taxon>
        <taxon>Bacteroidota</taxon>
        <taxon>Sphingobacteriia</taxon>
        <taxon>Sphingobacteriales</taxon>
        <taxon>Sphingobacteriaceae</taxon>
        <taxon>Mucilaginibacter</taxon>
    </lineage>
</organism>
<dbReference type="PROSITE" id="PS50943">
    <property type="entry name" value="HTH_CROC1"/>
    <property type="match status" value="1"/>
</dbReference>
<evidence type="ECO:0000313" key="2">
    <source>
        <dbReference type="EMBL" id="TSJ40978.1"/>
    </source>
</evidence>
<dbReference type="CDD" id="cd00093">
    <property type="entry name" value="HTH_XRE"/>
    <property type="match status" value="1"/>
</dbReference>
<dbReference type="GO" id="GO:0003677">
    <property type="term" value="F:DNA binding"/>
    <property type="evidence" value="ECO:0007669"/>
    <property type="project" value="InterPro"/>
</dbReference>
<dbReference type="Gene3D" id="1.10.260.40">
    <property type="entry name" value="lambda repressor-like DNA-binding domains"/>
    <property type="match status" value="1"/>
</dbReference>
<comment type="caution">
    <text evidence="2">The sequence shown here is derived from an EMBL/GenBank/DDBJ whole genome shotgun (WGS) entry which is preliminary data.</text>
</comment>
<evidence type="ECO:0000259" key="1">
    <source>
        <dbReference type="PROSITE" id="PS50943"/>
    </source>
</evidence>
<dbReference type="InterPro" id="IPR010982">
    <property type="entry name" value="Lambda_DNA-bd_dom_sf"/>
</dbReference>
<dbReference type="SUPFAM" id="SSF47413">
    <property type="entry name" value="lambda repressor-like DNA-binding domains"/>
    <property type="match status" value="1"/>
</dbReference>
<evidence type="ECO:0000313" key="3">
    <source>
        <dbReference type="Proteomes" id="UP000318733"/>
    </source>
</evidence>
<dbReference type="Proteomes" id="UP000318733">
    <property type="component" value="Unassembled WGS sequence"/>
</dbReference>
<dbReference type="SMART" id="SM00530">
    <property type="entry name" value="HTH_XRE"/>
    <property type="match status" value="1"/>
</dbReference>
<accession>A0A556MM95</accession>
<gene>
    <name evidence="2" type="ORF">FO440_14690</name>
</gene>
<keyword evidence="3" id="KW-1185">Reference proteome</keyword>
<name>A0A556MM95_9SPHI</name>
<dbReference type="AlphaFoldDB" id="A0A556MM95"/>
<dbReference type="OrthoDB" id="798409at2"/>
<feature type="domain" description="HTH cro/C1-type" evidence="1">
    <location>
        <begin position="15"/>
        <end position="69"/>
    </location>
</feature>
<dbReference type="RefSeq" id="WP_144249016.1">
    <property type="nucleotide sequence ID" value="NZ_VLPK01000002.1"/>
</dbReference>
<dbReference type="Pfam" id="PF01381">
    <property type="entry name" value="HTH_3"/>
    <property type="match status" value="1"/>
</dbReference>